<organism evidence="2 3">
    <name type="scientific">Luteococcus japonicus LSP_Lj1</name>
    <dbReference type="NCBI Taxonomy" id="1255658"/>
    <lineage>
        <taxon>Bacteria</taxon>
        <taxon>Bacillati</taxon>
        <taxon>Actinomycetota</taxon>
        <taxon>Actinomycetes</taxon>
        <taxon>Propionibacteriales</taxon>
        <taxon>Propionibacteriaceae</taxon>
        <taxon>Luteococcus</taxon>
    </lineage>
</organism>
<feature type="compositionally biased region" description="Polar residues" evidence="1">
    <location>
        <begin position="130"/>
        <end position="148"/>
    </location>
</feature>
<gene>
    <name evidence="2" type="ORF">FM114_11845</name>
</gene>
<sequence length="162" mass="17081">MRMAEAKKKPVDPTLVIVLLVCVIVGMVQGARGVVRGASAGWYRASAVAVENVETFTGSLRVSTSACKDTAGLDQVRYQVEDRTGREVSRQEDAFVAGRARQEASVGKNLPAGRYTVTVSCLSDGKPTGQAESTNVTVGKNSKNSKASTEGRRPSGLPHTGN</sequence>
<reference evidence="2 3" key="1">
    <citation type="submission" date="2017-02" db="EMBL/GenBank/DDBJ databases">
        <authorList>
            <person name="Peterson S.W."/>
        </authorList>
    </citation>
    <scope>NUCLEOTIDE SEQUENCE [LARGE SCALE GENOMIC DNA]</scope>
    <source>
        <strain evidence="2 3">LSP_Lj1</strain>
    </source>
</reference>
<dbReference type="AlphaFoldDB" id="A0A1R4K746"/>
<evidence type="ECO:0000256" key="1">
    <source>
        <dbReference type="SAM" id="MobiDB-lite"/>
    </source>
</evidence>
<dbReference type="STRING" id="1255658.FM114_11845"/>
<evidence type="ECO:0000313" key="3">
    <source>
        <dbReference type="Proteomes" id="UP000188342"/>
    </source>
</evidence>
<protein>
    <submittedName>
        <fullName evidence="2">Uncharacterized protein</fullName>
    </submittedName>
</protein>
<evidence type="ECO:0000313" key="2">
    <source>
        <dbReference type="EMBL" id="SJN39952.1"/>
    </source>
</evidence>
<keyword evidence="3" id="KW-1185">Reference proteome</keyword>
<proteinExistence type="predicted"/>
<dbReference type="EMBL" id="FUKQ01000044">
    <property type="protein sequence ID" value="SJN39952.1"/>
    <property type="molecule type" value="Genomic_DNA"/>
</dbReference>
<dbReference type="Proteomes" id="UP000188342">
    <property type="component" value="Unassembled WGS sequence"/>
</dbReference>
<name>A0A1R4K746_9ACTN</name>
<feature type="region of interest" description="Disordered" evidence="1">
    <location>
        <begin position="124"/>
        <end position="162"/>
    </location>
</feature>
<accession>A0A1R4K746</accession>